<sequence length="44" mass="5167">MSVVLIGCLLILFFAFIFIFILPTVLRNPQLIFLKLMTCRCKYI</sequence>
<proteinExistence type="predicted"/>
<protein>
    <submittedName>
        <fullName evidence="1">Uncharacterized protein</fullName>
    </submittedName>
</protein>
<evidence type="ECO:0000313" key="1">
    <source>
        <dbReference type="EMBL" id="MBW89159.1"/>
    </source>
</evidence>
<dbReference type="AlphaFoldDB" id="A0A2P2J6S3"/>
<name>A0A2P2J6S3_RHIMU</name>
<accession>A0A2P2J6S3</accession>
<reference evidence="1" key="1">
    <citation type="submission" date="2018-02" db="EMBL/GenBank/DDBJ databases">
        <title>Rhizophora mucronata_Transcriptome.</title>
        <authorList>
            <person name="Meera S.P."/>
            <person name="Sreeshan A."/>
            <person name="Augustine A."/>
        </authorList>
    </citation>
    <scope>NUCLEOTIDE SEQUENCE</scope>
    <source>
        <tissue evidence="1">Leaf</tissue>
    </source>
</reference>
<organism evidence="1">
    <name type="scientific">Rhizophora mucronata</name>
    <name type="common">Asiatic mangrove</name>
    <dbReference type="NCBI Taxonomy" id="61149"/>
    <lineage>
        <taxon>Eukaryota</taxon>
        <taxon>Viridiplantae</taxon>
        <taxon>Streptophyta</taxon>
        <taxon>Embryophyta</taxon>
        <taxon>Tracheophyta</taxon>
        <taxon>Spermatophyta</taxon>
        <taxon>Magnoliopsida</taxon>
        <taxon>eudicotyledons</taxon>
        <taxon>Gunneridae</taxon>
        <taxon>Pentapetalae</taxon>
        <taxon>rosids</taxon>
        <taxon>fabids</taxon>
        <taxon>Malpighiales</taxon>
        <taxon>Rhizophoraceae</taxon>
        <taxon>Rhizophora</taxon>
    </lineage>
</organism>
<dbReference type="EMBL" id="GGEC01008676">
    <property type="protein sequence ID" value="MBW89159.1"/>
    <property type="molecule type" value="Transcribed_RNA"/>
</dbReference>